<dbReference type="EMBL" id="SNRW01004985">
    <property type="protein sequence ID" value="KAA6386045.1"/>
    <property type="molecule type" value="Genomic_DNA"/>
</dbReference>
<sequence>MLQGMKDGTSRKQLYYCGFNPNDLIQDQNDLDEHIRGVHDPIQGENKDIAMREYPICINARAIEVFNEIVCPALPTESQRLPYTSSRDTAPPKDYHKDDDLMQFIPFESVLWQETLRFKINRIQHE</sequence>
<accession>A0A5J4VUC3</accession>
<protein>
    <submittedName>
        <fullName evidence="1">Uncharacterized protein</fullName>
    </submittedName>
</protein>
<comment type="caution">
    <text evidence="1">The sequence shown here is derived from an EMBL/GenBank/DDBJ whole genome shotgun (WGS) entry which is preliminary data.</text>
</comment>
<proteinExistence type="predicted"/>
<evidence type="ECO:0000313" key="2">
    <source>
        <dbReference type="Proteomes" id="UP000324800"/>
    </source>
</evidence>
<organism evidence="1 2">
    <name type="scientific">Streblomastix strix</name>
    <dbReference type="NCBI Taxonomy" id="222440"/>
    <lineage>
        <taxon>Eukaryota</taxon>
        <taxon>Metamonada</taxon>
        <taxon>Preaxostyla</taxon>
        <taxon>Oxymonadida</taxon>
        <taxon>Streblomastigidae</taxon>
        <taxon>Streblomastix</taxon>
    </lineage>
</organism>
<reference evidence="1 2" key="1">
    <citation type="submission" date="2019-03" db="EMBL/GenBank/DDBJ databases">
        <title>Single cell metagenomics reveals metabolic interactions within the superorganism composed of flagellate Streblomastix strix and complex community of Bacteroidetes bacteria on its surface.</title>
        <authorList>
            <person name="Treitli S.C."/>
            <person name="Kolisko M."/>
            <person name="Husnik F."/>
            <person name="Keeling P."/>
            <person name="Hampl V."/>
        </authorList>
    </citation>
    <scope>NUCLEOTIDE SEQUENCE [LARGE SCALE GENOMIC DNA]</scope>
    <source>
        <strain evidence="1">ST1C</strain>
    </source>
</reference>
<gene>
    <name evidence="1" type="ORF">EZS28_018428</name>
</gene>
<dbReference type="AlphaFoldDB" id="A0A5J4VUC3"/>
<evidence type="ECO:0000313" key="1">
    <source>
        <dbReference type="EMBL" id="KAA6386045.1"/>
    </source>
</evidence>
<dbReference type="Proteomes" id="UP000324800">
    <property type="component" value="Unassembled WGS sequence"/>
</dbReference>
<name>A0A5J4VUC3_9EUKA</name>